<dbReference type="InterPro" id="IPR053175">
    <property type="entry name" value="DHMBA_Reg_Transcription_Factor"/>
</dbReference>
<dbReference type="InterPro" id="IPR021858">
    <property type="entry name" value="Fun_TF"/>
</dbReference>
<keyword evidence="4" id="KW-1185">Reference proteome</keyword>
<protein>
    <recommendedName>
        <fullName evidence="2">Zn(2)-C6 fungal-type domain-containing protein</fullName>
    </recommendedName>
</protein>
<sequence length="530" mass="59248">MDANNQERIKDTPAVLEHPRACIADLLCSSSLPSQAQLLSTAGMVNPGKPSRGCTTCKKRKIKCDQSTPACTQCKTAGWNCPGPSNPVAIFRNKTATDIARRNGVEIGALTSASGSENVREPDTWKRPVSPPVRDRATTFFIRHHEYLPVLIRNQPAFGLFSTIVAAAGFAALSLAGNVSEWRCEAFRLYQTAVRQLQSALRDPIQRVSDETLGAVLLMGTFETIAFADTGSMKAFSQHIIAAAQCIEMRGPRQFQTTVGLKLFMQLRRTMLQEPFPFGVSKWSKWAEPYQTEAFLPVNQLSQINEALASTRAELKYKGITDPDVVCQRLLPLDKMMEEWAQTLPASWEYKSYRSIGPNGVPSSTYNLQYDIYTDPWIACVWNCYRNARLLIHESIIVAVLKHGTQEQKDSLQSSFRMLKVMADGICHSTAYHLGHRHDDSRITSYTESWRSGISPAPGGFLLLWPLFFAAIQRTSSAEQRVWIAIIIRQIGKQLGLRVALAMADLLEKEMKDIAFSNEDTFLLGEWHPN</sequence>
<dbReference type="AlphaFoldDB" id="A0A395SM15"/>
<evidence type="ECO:0000313" key="4">
    <source>
        <dbReference type="Proteomes" id="UP000266234"/>
    </source>
</evidence>
<feature type="domain" description="Zn(2)-C6 fungal-type" evidence="2">
    <location>
        <begin position="53"/>
        <end position="81"/>
    </location>
</feature>
<evidence type="ECO:0000259" key="2">
    <source>
        <dbReference type="PROSITE" id="PS50048"/>
    </source>
</evidence>
<dbReference type="SMART" id="SM00066">
    <property type="entry name" value="GAL4"/>
    <property type="match status" value="1"/>
</dbReference>
<dbReference type="PROSITE" id="PS00463">
    <property type="entry name" value="ZN2_CY6_FUNGAL_1"/>
    <property type="match status" value="1"/>
</dbReference>
<dbReference type="Proteomes" id="UP000266234">
    <property type="component" value="Unassembled WGS sequence"/>
</dbReference>
<organism evidence="3 4">
    <name type="scientific">Fusarium longipes</name>
    <dbReference type="NCBI Taxonomy" id="694270"/>
    <lineage>
        <taxon>Eukaryota</taxon>
        <taxon>Fungi</taxon>
        <taxon>Dikarya</taxon>
        <taxon>Ascomycota</taxon>
        <taxon>Pezizomycotina</taxon>
        <taxon>Sordariomycetes</taxon>
        <taxon>Hypocreomycetidae</taxon>
        <taxon>Hypocreales</taxon>
        <taxon>Nectriaceae</taxon>
        <taxon>Fusarium</taxon>
    </lineage>
</organism>
<dbReference type="OrthoDB" id="4220372at2759"/>
<dbReference type="PROSITE" id="PS50048">
    <property type="entry name" value="ZN2_CY6_FUNGAL_2"/>
    <property type="match status" value="1"/>
</dbReference>
<dbReference type="Gene3D" id="4.10.240.10">
    <property type="entry name" value="Zn(2)-C6 fungal-type DNA-binding domain"/>
    <property type="match status" value="1"/>
</dbReference>
<dbReference type="GO" id="GO:0008270">
    <property type="term" value="F:zinc ion binding"/>
    <property type="evidence" value="ECO:0007669"/>
    <property type="project" value="InterPro"/>
</dbReference>
<dbReference type="Pfam" id="PF11951">
    <property type="entry name" value="Fungal_trans_2"/>
    <property type="match status" value="1"/>
</dbReference>
<accession>A0A395SM15</accession>
<dbReference type="EMBL" id="PXOG01000144">
    <property type="protein sequence ID" value="RGP73147.1"/>
    <property type="molecule type" value="Genomic_DNA"/>
</dbReference>
<dbReference type="PANTHER" id="PTHR38791">
    <property type="entry name" value="ZN(II)2CYS6 TRANSCRIPTION FACTOR (EUROFUNG)-RELATED-RELATED"/>
    <property type="match status" value="1"/>
</dbReference>
<evidence type="ECO:0000313" key="3">
    <source>
        <dbReference type="EMBL" id="RGP73147.1"/>
    </source>
</evidence>
<dbReference type="InterPro" id="IPR036864">
    <property type="entry name" value="Zn2-C6_fun-type_DNA-bd_sf"/>
</dbReference>
<dbReference type="InterPro" id="IPR001138">
    <property type="entry name" value="Zn2Cys6_DnaBD"/>
</dbReference>
<proteinExistence type="predicted"/>
<dbReference type="Pfam" id="PF00172">
    <property type="entry name" value="Zn_clus"/>
    <property type="match status" value="1"/>
</dbReference>
<keyword evidence="1" id="KW-0539">Nucleus</keyword>
<dbReference type="SUPFAM" id="SSF57701">
    <property type="entry name" value="Zn2/Cys6 DNA-binding domain"/>
    <property type="match status" value="1"/>
</dbReference>
<dbReference type="CDD" id="cd00067">
    <property type="entry name" value="GAL4"/>
    <property type="match status" value="1"/>
</dbReference>
<gene>
    <name evidence="3" type="ORF">FLONG3_6463</name>
</gene>
<reference evidence="3 4" key="1">
    <citation type="journal article" date="2018" name="PLoS Pathog.">
        <title>Evolution of structural diversity of trichothecenes, a family of toxins produced by plant pathogenic and entomopathogenic fungi.</title>
        <authorList>
            <person name="Proctor R.H."/>
            <person name="McCormick S.P."/>
            <person name="Kim H.S."/>
            <person name="Cardoza R.E."/>
            <person name="Stanley A.M."/>
            <person name="Lindo L."/>
            <person name="Kelly A."/>
            <person name="Brown D.W."/>
            <person name="Lee T."/>
            <person name="Vaughan M.M."/>
            <person name="Alexander N.J."/>
            <person name="Busman M."/>
            <person name="Gutierrez S."/>
        </authorList>
    </citation>
    <scope>NUCLEOTIDE SEQUENCE [LARGE SCALE GENOMIC DNA]</scope>
    <source>
        <strain evidence="3 4">NRRL 20695</strain>
    </source>
</reference>
<dbReference type="STRING" id="694270.A0A395SM15"/>
<evidence type="ECO:0000256" key="1">
    <source>
        <dbReference type="ARBA" id="ARBA00023242"/>
    </source>
</evidence>
<name>A0A395SM15_9HYPO</name>
<comment type="caution">
    <text evidence="3">The sequence shown here is derived from an EMBL/GenBank/DDBJ whole genome shotgun (WGS) entry which is preliminary data.</text>
</comment>
<dbReference type="GO" id="GO:0000981">
    <property type="term" value="F:DNA-binding transcription factor activity, RNA polymerase II-specific"/>
    <property type="evidence" value="ECO:0007669"/>
    <property type="project" value="InterPro"/>
</dbReference>